<proteinExistence type="predicted"/>
<evidence type="ECO:0000313" key="2">
    <source>
        <dbReference type="Proteomes" id="UP000675968"/>
    </source>
</evidence>
<reference evidence="1" key="1">
    <citation type="submission" date="2021-03" db="EMBL/GenBank/DDBJ databases">
        <authorList>
            <person name="Jaffe A."/>
        </authorList>
    </citation>
    <scope>NUCLEOTIDE SEQUENCE</scope>
    <source>
        <strain evidence="1">RIFCSPLOWO2_01_FULL_AR10_48_17</strain>
    </source>
</reference>
<dbReference type="Proteomes" id="UP000675968">
    <property type="component" value="Unassembled WGS sequence"/>
</dbReference>
<dbReference type="AlphaFoldDB" id="A0A8T4LD03"/>
<dbReference type="EMBL" id="JAGVWC010000008">
    <property type="protein sequence ID" value="MBS3061215.1"/>
    <property type="molecule type" value="Genomic_DNA"/>
</dbReference>
<organism evidence="1 2">
    <name type="scientific">Candidatus Iainarchaeum sp</name>
    <dbReference type="NCBI Taxonomy" id="3101447"/>
    <lineage>
        <taxon>Archaea</taxon>
        <taxon>Candidatus Iainarchaeota</taxon>
        <taxon>Candidatus Iainarchaeia</taxon>
        <taxon>Candidatus Iainarchaeales</taxon>
        <taxon>Candidatus Iainarchaeaceae</taxon>
        <taxon>Candidatus Iainarchaeum</taxon>
    </lineage>
</organism>
<accession>A0A8T4LD03</accession>
<name>A0A8T4LD03_9ARCH</name>
<protein>
    <submittedName>
        <fullName evidence="1">Uncharacterized protein</fullName>
    </submittedName>
</protein>
<sequence length="115" mass="12660">MGKSLVACLGVGKGTWGHVNRLISQESFDRVILISSEFGKENFKPEKPVEWVFVNTRAGFEIIKDAIKNKLPDGELAVSLVSGSGKEHMALLVALKESSREYQIVSLTGQGTKYY</sequence>
<reference evidence="1" key="2">
    <citation type="submission" date="2021-05" db="EMBL/GenBank/DDBJ databases">
        <title>Protein family content uncovers lineage relationships and bacterial pathway maintenance mechanisms in DPANN archaea.</title>
        <authorList>
            <person name="Castelle C.J."/>
            <person name="Meheust R."/>
            <person name="Jaffe A.L."/>
            <person name="Seitz K."/>
            <person name="Gong X."/>
            <person name="Baker B.J."/>
            <person name="Banfield J.F."/>
        </authorList>
    </citation>
    <scope>NUCLEOTIDE SEQUENCE</scope>
    <source>
        <strain evidence="1">RIFCSPLOWO2_01_FULL_AR10_48_17</strain>
    </source>
</reference>
<gene>
    <name evidence="1" type="ORF">J4215_01370</name>
</gene>
<comment type="caution">
    <text evidence="1">The sequence shown here is derived from an EMBL/GenBank/DDBJ whole genome shotgun (WGS) entry which is preliminary data.</text>
</comment>
<evidence type="ECO:0000313" key="1">
    <source>
        <dbReference type="EMBL" id="MBS3061215.1"/>
    </source>
</evidence>